<dbReference type="InterPro" id="IPR013108">
    <property type="entry name" value="Amidohydro_3"/>
</dbReference>
<dbReference type="SUPFAM" id="SSF51556">
    <property type="entry name" value="Metallo-dependent hydrolases"/>
    <property type="match status" value="1"/>
</dbReference>
<dbReference type="PANTHER" id="PTHR22642">
    <property type="entry name" value="IMIDAZOLONEPROPIONASE"/>
    <property type="match status" value="1"/>
</dbReference>
<organism evidence="2 3">
    <name type="scientific">Orbilia javanica</name>
    <dbReference type="NCBI Taxonomy" id="47235"/>
    <lineage>
        <taxon>Eukaryota</taxon>
        <taxon>Fungi</taxon>
        <taxon>Dikarya</taxon>
        <taxon>Ascomycota</taxon>
        <taxon>Pezizomycotina</taxon>
        <taxon>Orbiliomycetes</taxon>
        <taxon>Orbiliales</taxon>
        <taxon>Orbiliaceae</taxon>
        <taxon>Orbilia</taxon>
    </lineage>
</organism>
<dbReference type="GO" id="GO:0016810">
    <property type="term" value="F:hydrolase activity, acting on carbon-nitrogen (but not peptide) bonds"/>
    <property type="evidence" value="ECO:0007669"/>
    <property type="project" value="InterPro"/>
</dbReference>
<keyword evidence="3" id="KW-1185">Reference proteome</keyword>
<dbReference type="InterPro" id="IPR032466">
    <property type="entry name" value="Metal_Hydrolase"/>
</dbReference>
<dbReference type="Gene3D" id="2.30.40.10">
    <property type="entry name" value="Urease, subunit C, domain 1"/>
    <property type="match status" value="1"/>
</dbReference>
<proteinExistence type="predicted"/>
<dbReference type="CDD" id="cd01300">
    <property type="entry name" value="YtcJ_like"/>
    <property type="match status" value="1"/>
</dbReference>
<protein>
    <recommendedName>
        <fullName evidence="1">Amidohydrolase 3 domain-containing protein</fullName>
    </recommendedName>
</protein>
<dbReference type="PANTHER" id="PTHR22642:SF2">
    <property type="entry name" value="PROTEIN LONG AFTER FAR-RED 3"/>
    <property type="match status" value="1"/>
</dbReference>
<dbReference type="Gene3D" id="3.10.310.70">
    <property type="match status" value="1"/>
</dbReference>
<dbReference type="Proteomes" id="UP001313282">
    <property type="component" value="Unassembled WGS sequence"/>
</dbReference>
<dbReference type="InterPro" id="IPR011059">
    <property type="entry name" value="Metal-dep_hydrolase_composite"/>
</dbReference>
<evidence type="ECO:0000313" key="3">
    <source>
        <dbReference type="Proteomes" id="UP001313282"/>
    </source>
</evidence>
<dbReference type="SUPFAM" id="SSF51338">
    <property type="entry name" value="Composite domain of metallo-dependent hydrolases"/>
    <property type="match status" value="1"/>
</dbReference>
<dbReference type="Pfam" id="PF07969">
    <property type="entry name" value="Amidohydro_3"/>
    <property type="match status" value="1"/>
</dbReference>
<feature type="domain" description="Amidohydrolase 3" evidence="1">
    <location>
        <begin position="41"/>
        <end position="553"/>
    </location>
</feature>
<comment type="caution">
    <text evidence="2">The sequence shown here is derived from an EMBL/GenBank/DDBJ whole genome shotgun (WGS) entry which is preliminary data.</text>
</comment>
<dbReference type="InterPro" id="IPR033932">
    <property type="entry name" value="YtcJ-like"/>
</dbReference>
<dbReference type="EMBL" id="JAVHNR010000001">
    <property type="protein sequence ID" value="KAK6356754.1"/>
    <property type="molecule type" value="Genomic_DNA"/>
</dbReference>
<gene>
    <name evidence="2" type="ORF">TWF718_001096</name>
</gene>
<accession>A0AAN8NDD5</accession>
<dbReference type="AlphaFoldDB" id="A0AAN8NDD5"/>
<reference evidence="2 3" key="1">
    <citation type="submission" date="2019-10" db="EMBL/GenBank/DDBJ databases">
        <authorList>
            <person name="Palmer J.M."/>
        </authorList>
    </citation>
    <scope>NUCLEOTIDE SEQUENCE [LARGE SCALE GENOMIC DNA]</scope>
    <source>
        <strain evidence="2 3">TWF718</strain>
    </source>
</reference>
<dbReference type="Gene3D" id="3.20.20.140">
    <property type="entry name" value="Metal-dependent hydrolases"/>
    <property type="match status" value="1"/>
</dbReference>
<evidence type="ECO:0000259" key="1">
    <source>
        <dbReference type="Pfam" id="PF07969"/>
    </source>
</evidence>
<evidence type="ECO:0000313" key="2">
    <source>
        <dbReference type="EMBL" id="KAK6356754.1"/>
    </source>
</evidence>
<name>A0AAN8NDD5_9PEZI</name>
<sequence length="560" mass="61295">MANDRLSPVEALAIHDGRVIAVGSLASVLLKAGERRVLRNLHKQVILPGFVEPHLHIVLSALLKGYFLDISPLRAPDFKTATEKLRQELQTLDEGEWLIAYGYDPSRLGWRDLSKEDLDREVSSKTPIIVINASGHLAYANSAAFGAAEVTKDSPNPQGGEYAKDPKTGELTGVLVESGAILKFTEIARKANHKHMGRVEGGLTKILGQWLAKGLTTVFDGGLGAVTPQDLEIVANLTEVSPIRIRAAVANFGSGDAAKTLGTKKMPAGGFKRKGLVIKTIKLWSDGSTQGFTAAVKQNYLPDHFPTYFEGKEKGVLVWPDGAGDGESAFNSTTNMHDEMLQWLNLGYQLMIHANGDRASDIVLGNFEKIFTEHPNHDPKRSGIIHRIEHFTVTETSQVQKAKDLGIAVSHTMGHIHYWGDTFKYGVLGTERAERIDPVKDGATTGAIYSFNSDSPVTDADPLLWVGTAISRRVYNSNTILGTAQRVGLEDALKGVTIYPAKQILWDNEVGSLEVGKFADFVVVSRDLRCFDWEQKNTDEIKVLETWIGGERRYSAIGSI</sequence>